<feature type="domain" description="Arginyl tRNA synthetase N-terminal" evidence="12">
    <location>
        <begin position="4"/>
        <end position="84"/>
    </location>
</feature>
<evidence type="ECO:0000259" key="12">
    <source>
        <dbReference type="SMART" id="SM01016"/>
    </source>
</evidence>
<comment type="catalytic activity">
    <reaction evidence="10">
        <text>tRNA(Arg) + L-arginine + ATP = L-arginyl-tRNA(Arg) + AMP + diphosphate</text>
        <dbReference type="Rhea" id="RHEA:20301"/>
        <dbReference type="Rhea" id="RHEA-COMP:9658"/>
        <dbReference type="Rhea" id="RHEA-COMP:9673"/>
        <dbReference type="ChEBI" id="CHEBI:30616"/>
        <dbReference type="ChEBI" id="CHEBI:32682"/>
        <dbReference type="ChEBI" id="CHEBI:33019"/>
        <dbReference type="ChEBI" id="CHEBI:78442"/>
        <dbReference type="ChEBI" id="CHEBI:78513"/>
        <dbReference type="ChEBI" id="CHEBI:456215"/>
        <dbReference type="EC" id="6.1.1.19"/>
    </reaction>
</comment>
<dbReference type="CDD" id="cd00671">
    <property type="entry name" value="ArgRS_core"/>
    <property type="match status" value="1"/>
</dbReference>
<dbReference type="InterPro" id="IPR001412">
    <property type="entry name" value="aa-tRNA-synth_I_CS"/>
</dbReference>
<dbReference type="InterPro" id="IPR009080">
    <property type="entry name" value="tRNAsynth_Ia_anticodon-bd"/>
</dbReference>
<gene>
    <name evidence="13" type="ORF">METZ01_LOCUS25972</name>
</gene>
<dbReference type="InterPro" id="IPR008909">
    <property type="entry name" value="DALR_anticod-bd"/>
</dbReference>
<evidence type="ECO:0000256" key="7">
    <source>
        <dbReference type="ARBA" id="ARBA00022840"/>
    </source>
</evidence>
<evidence type="ECO:0000256" key="10">
    <source>
        <dbReference type="ARBA" id="ARBA00049339"/>
    </source>
</evidence>
<dbReference type="EMBL" id="UINC01001168">
    <property type="protein sequence ID" value="SUZ73118.1"/>
    <property type="molecule type" value="Genomic_DNA"/>
</dbReference>
<dbReference type="GO" id="GO:0006420">
    <property type="term" value="P:arginyl-tRNA aminoacylation"/>
    <property type="evidence" value="ECO:0007669"/>
    <property type="project" value="InterPro"/>
</dbReference>
<evidence type="ECO:0000256" key="4">
    <source>
        <dbReference type="ARBA" id="ARBA00022490"/>
    </source>
</evidence>
<keyword evidence="9" id="KW-0030">Aminoacyl-tRNA synthetase</keyword>
<evidence type="ECO:0000256" key="3">
    <source>
        <dbReference type="ARBA" id="ARBA00012837"/>
    </source>
</evidence>
<dbReference type="Pfam" id="PF03485">
    <property type="entry name" value="Arg_tRNA_synt_N"/>
    <property type="match status" value="1"/>
</dbReference>
<comment type="similarity">
    <text evidence="2">Belongs to the class-I aminoacyl-tRNA synthetase family.</text>
</comment>
<evidence type="ECO:0000256" key="9">
    <source>
        <dbReference type="ARBA" id="ARBA00023146"/>
    </source>
</evidence>
<dbReference type="InterPro" id="IPR014729">
    <property type="entry name" value="Rossmann-like_a/b/a_fold"/>
</dbReference>
<accession>A0A381Q2H0</accession>
<dbReference type="HAMAP" id="MF_00123">
    <property type="entry name" value="Arg_tRNA_synth"/>
    <property type="match status" value="1"/>
</dbReference>
<dbReference type="SUPFAM" id="SSF52374">
    <property type="entry name" value="Nucleotidylyl transferase"/>
    <property type="match status" value="1"/>
</dbReference>
<keyword evidence="6" id="KW-0547">Nucleotide-binding</keyword>
<proteinExistence type="inferred from homology"/>
<dbReference type="InterPro" id="IPR005148">
    <property type="entry name" value="Arg-tRNA-synth_N"/>
</dbReference>
<comment type="subcellular location">
    <subcellularLocation>
        <location evidence="1">Cytoplasm</location>
    </subcellularLocation>
</comment>
<dbReference type="InterPro" id="IPR035684">
    <property type="entry name" value="ArgRS_core"/>
</dbReference>
<dbReference type="SUPFAM" id="SSF55190">
    <property type="entry name" value="Arginyl-tRNA synthetase (ArgRS), N-terminal 'additional' domain"/>
    <property type="match status" value="1"/>
</dbReference>
<evidence type="ECO:0000256" key="6">
    <source>
        <dbReference type="ARBA" id="ARBA00022741"/>
    </source>
</evidence>
<dbReference type="Gene3D" id="1.10.730.10">
    <property type="entry name" value="Isoleucyl-tRNA Synthetase, Domain 1"/>
    <property type="match status" value="1"/>
</dbReference>
<reference evidence="13" key="1">
    <citation type="submission" date="2018-05" db="EMBL/GenBank/DDBJ databases">
        <authorList>
            <person name="Lanie J.A."/>
            <person name="Ng W.-L."/>
            <person name="Kazmierczak K.M."/>
            <person name="Andrzejewski T.M."/>
            <person name="Davidsen T.M."/>
            <person name="Wayne K.J."/>
            <person name="Tettelin H."/>
            <person name="Glass J.I."/>
            <person name="Rusch D."/>
            <person name="Podicherti R."/>
            <person name="Tsui H.-C.T."/>
            <person name="Winkler M.E."/>
        </authorList>
    </citation>
    <scope>NUCLEOTIDE SEQUENCE</scope>
</reference>
<dbReference type="GO" id="GO:0005524">
    <property type="term" value="F:ATP binding"/>
    <property type="evidence" value="ECO:0007669"/>
    <property type="project" value="UniProtKB-KW"/>
</dbReference>
<sequence length="538" mass="61590">MIEKKIERFLSSYLEKKKIKNTNWSITKNVKKGFGDYSSNIALVLGKISKTSPINIANEVLDHNKDKTLFSVFITEPGFVNFNVELDYYINNLSDILKNQKKFGKPTGKTQSANVEFVSCNPTGPLTIGHGRQAILGDVISNILSWHNYKVTREYYYNDAGNQMQILAESCYAKYAKKIGKEFEAPDNAYIGEYLDEIADKILKKFGKELNQKDEQFRIFTEQQIFDNIQSTLNNLNVVFDVFSKEKSFYDDGSINQVLEKLSKLSLSYEKDGATWFKTTKLGKKEDKVLVKSSGEPTYRLPDIAYHIDKVERGFDLIVDVFGADHIDSYPDVLLALDALGTPTNHIKVVIHQFVTLKKDNQIVKMSTRKANFVTLDELIEKLNSDVIRYFFIMRGTNTHLDFDLDLAMDESEKNPVYYLQYAHARISNLIKRFNKEIKGKNKTNLSLLKEDDEIALIKKLSDFPTKMNQIHESLEPKQLATYLEDLAAHYHKFYGNHKVINQNNIDLSSARIKLCEATQIILKTGLSILGIQAPEKM</sequence>
<dbReference type="PANTHER" id="PTHR11956">
    <property type="entry name" value="ARGINYL-TRNA SYNTHETASE"/>
    <property type="match status" value="1"/>
</dbReference>
<keyword evidence="7" id="KW-0067">ATP-binding</keyword>
<keyword evidence="4" id="KW-0963">Cytoplasm</keyword>
<dbReference type="Pfam" id="PF05746">
    <property type="entry name" value="DALR_1"/>
    <property type="match status" value="1"/>
</dbReference>
<evidence type="ECO:0000256" key="1">
    <source>
        <dbReference type="ARBA" id="ARBA00004496"/>
    </source>
</evidence>
<dbReference type="GO" id="GO:0004814">
    <property type="term" value="F:arginine-tRNA ligase activity"/>
    <property type="evidence" value="ECO:0007669"/>
    <property type="project" value="UniProtKB-EC"/>
</dbReference>
<dbReference type="InterPro" id="IPR001278">
    <property type="entry name" value="Arg-tRNA-ligase"/>
</dbReference>
<evidence type="ECO:0000313" key="13">
    <source>
        <dbReference type="EMBL" id="SUZ73118.1"/>
    </source>
</evidence>
<dbReference type="AlphaFoldDB" id="A0A381Q2H0"/>
<dbReference type="NCBIfam" id="TIGR00456">
    <property type="entry name" value="argS"/>
    <property type="match status" value="1"/>
</dbReference>
<dbReference type="Gene3D" id="3.30.1360.70">
    <property type="entry name" value="Arginyl tRNA synthetase N-terminal domain"/>
    <property type="match status" value="1"/>
</dbReference>
<dbReference type="PANTHER" id="PTHR11956:SF5">
    <property type="entry name" value="ARGININE--TRNA LIGASE, CYTOPLASMIC"/>
    <property type="match status" value="1"/>
</dbReference>
<organism evidence="13">
    <name type="scientific">marine metagenome</name>
    <dbReference type="NCBI Taxonomy" id="408172"/>
    <lineage>
        <taxon>unclassified sequences</taxon>
        <taxon>metagenomes</taxon>
        <taxon>ecological metagenomes</taxon>
    </lineage>
</organism>
<dbReference type="PRINTS" id="PR01038">
    <property type="entry name" value="TRNASYNTHARG"/>
</dbReference>
<dbReference type="FunFam" id="1.10.730.10:FF:000008">
    <property type="entry name" value="Arginine--tRNA ligase"/>
    <property type="match status" value="1"/>
</dbReference>
<keyword evidence="5" id="KW-0436">Ligase</keyword>
<dbReference type="Pfam" id="PF00750">
    <property type="entry name" value="tRNA-synt_1d"/>
    <property type="match status" value="1"/>
</dbReference>
<dbReference type="InterPro" id="IPR036695">
    <property type="entry name" value="Arg-tRNA-synth_N_sf"/>
</dbReference>
<dbReference type="SMART" id="SM00836">
    <property type="entry name" value="DALR_1"/>
    <property type="match status" value="1"/>
</dbReference>
<dbReference type="EC" id="6.1.1.19" evidence="3"/>
<dbReference type="SUPFAM" id="SSF47323">
    <property type="entry name" value="Anticodon-binding domain of a subclass of class I aminoacyl-tRNA synthetases"/>
    <property type="match status" value="1"/>
</dbReference>
<dbReference type="Gene3D" id="3.40.50.620">
    <property type="entry name" value="HUPs"/>
    <property type="match status" value="1"/>
</dbReference>
<protein>
    <recommendedName>
        <fullName evidence="3">arginine--tRNA ligase</fullName>
        <ecNumber evidence="3">6.1.1.19</ecNumber>
    </recommendedName>
</protein>
<name>A0A381Q2H0_9ZZZZ</name>
<evidence type="ECO:0000259" key="11">
    <source>
        <dbReference type="SMART" id="SM00836"/>
    </source>
</evidence>
<dbReference type="GO" id="GO:0005737">
    <property type="term" value="C:cytoplasm"/>
    <property type="evidence" value="ECO:0007669"/>
    <property type="project" value="UniProtKB-SubCell"/>
</dbReference>
<evidence type="ECO:0000256" key="8">
    <source>
        <dbReference type="ARBA" id="ARBA00022917"/>
    </source>
</evidence>
<dbReference type="SMART" id="SM01016">
    <property type="entry name" value="Arg_tRNA_synt_N"/>
    <property type="match status" value="1"/>
</dbReference>
<keyword evidence="8" id="KW-0648">Protein biosynthesis</keyword>
<dbReference type="PROSITE" id="PS00178">
    <property type="entry name" value="AA_TRNA_LIGASE_I"/>
    <property type="match status" value="1"/>
</dbReference>
<evidence type="ECO:0000256" key="2">
    <source>
        <dbReference type="ARBA" id="ARBA00005594"/>
    </source>
</evidence>
<evidence type="ECO:0000256" key="5">
    <source>
        <dbReference type="ARBA" id="ARBA00022598"/>
    </source>
</evidence>
<feature type="domain" description="DALR anticodon binding" evidence="11">
    <location>
        <begin position="420"/>
        <end position="538"/>
    </location>
</feature>